<organism evidence="1 2">
    <name type="scientific">Spiroplasma monobiae MQ-1</name>
    <dbReference type="NCBI Taxonomy" id="1336748"/>
    <lineage>
        <taxon>Bacteria</taxon>
        <taxon>Bacillati</taxon>
        <taxon>Mycoplasmatota</taxon>
        <taxon>Mollicutes</taxon>
        <taxon>Entomoplasmatales</taxon>
        <taxon>Spiroplasmataceae</taxon>
        <taxon>Spiroplasma</taxon>
    </lineage>
</organism>
<dbReference type="AlphaFoldDB" id="A0A2K9LUQ8"/>
<protein>
    <submittedName>
        <fullName evidence="1">Uncharacterized protein</fullName>
    </submittedName>
</protein>
<sequence length="272" mass="32237">MRICIIKEKLEKKEMMDIYEKVLKDKTKNNAYLPRDLWNINFEEEGNMKKIRGFNAEIFFYQHFKENNSLFECIGENMNCIPISDLSYDKLNRNGHDILFLNLNNGELIICESKSKKETKNIVSDLKELIWRANSSNTDNKRVSVRGQEINRMSNADVRNFKYADLNDIAITEEVQKNFTKVCNDIIYNMWERKGLNIEFDKIDNCFLFGCLFIEFDGKISDEEIEELNEYIENSQIIEKKFHSFIATSVINDSELLEILENYFTKLWTRTT</sequence>
<gene>
    <name evidence="1" type="ORF">SMONO_v1c05110</name>
</gene>
<dbReference type="KEGG" id="smoo:SMONO_v1c05110"/>
<accession>A0A2K9LUQ8</accession>
<evidence type="ECO:0000313" key="2">
    <source>
        <dbReference type="Proteomes" id="UP000234790"/>
    </source>
</evidence>
<keyword evidence="2" id="KW-1185">Reference proteome</keyword>
<dbReference type="Proteomes" id="UP000234790">
    <property type="component" value="Chromosome"/>
</dbReference>
<name>A0A2K9LUQ8_SPISQ</name>
<dbReference type="EMBL" id="CP025543">
    <property type="protein sequence ID" value="AUM62760.1"/>
    <property type="molecule type" value="Genomic_DNA"/>
</dbReference>
<reference evidence="1 2" key="1">
    <citation type="submission" date="2017-12" db="EMBL/GenBank/DDBJ databases">
        <title>Complete genome sequence of Spiroplasma monobiae MQ-1 (ATCC 33825).</title>
        <authorList>
            <person name="Tsai Y.-M."/>
            <person name="Lo W.-S."/>
            <person name="Wu P.-S."/>
            <person name="Cho S.-T."/>
            <person name="Kuo C.-H."/>
        </authorList>
    </citation>
    <scope>NUCLEOTIDE SEQUENCE [LARGE SCALE GENOMIC DNA]</scope>
    <source>
        <strain evidence="1 2">MQ-1</strain>
    </source>
</reference>
<dbReference type="RefSeq" id="WP_101780813.1">
    <property type="nucleotide sequence ID" value="NZ_CP025543.1"/>
</dbReference>
<evidence type="ECO:0000313" key="1">
    <source>
        <dbReference type="EMBL" id="AUM62760.1"/>
    </source>
</evidence>
<proteinExistence type="predicted"/>